<feature type="domain" description="Transposase IS200-like" evidence="1">
    <location>
        <begin position="2"/>
        <end position="40"/>
    </location>
</feature>
<dbReference type="GO" id="GO:0003677">
    <property type="term" value="F:DNA binding"/>
    <property type="evidence" value="ECO:0007669"/>
    <property type="project" value="InterPro"/>
</dbReference>
<evidence type="ECO:0000313" key="3">
    <source>
        <dbReference type="Proteomes" id="UP000428260"/>
    </source>
</evidence>
<gene>
    <name evidence="2" type="ORF">GM418_25770</name>
</gene>
<evidence type="ECO:0000259" key="1">
    <source>
        <dbReference type="Pfam" id="PF01797"/>
    </source>
</evidence>
<dbReference type="Pfam" id="PF01797">
    <property type="entry name" value="Y1_Tnp"/>
    <property type="match status" value="1"/>
</dbReference>
<protein>
    <recommendedName>
        <fullName evidence="1">Transposase IS200-like domain-containing protein</fullName>
    </recommendedName>
</protein>
<reference evidence="2 3" key="1">
    <citation type="submission" date="2019-11" db="EMBL/GenBank/DDBJ databases">
        <authorList>
            <person name="Zheng R.K."/>
            <person name="Sun C.M."/>
        </authorList>
    </citation>
    <scope>NUCLEOTIDE SEQUENCE [LARGE SCALE GENOMIC DNA]</scope>
    <source>
        <strain evidence="2 3">WC007</strain>
    </source>
</reference>
<name>A0A6I6K9Y4_9BACT</name>
<dbReference type="GO" id="GO:0004803">
    <property type="term" value="F:transposase activity"/>
    <property type="evidence" value="ECO:0007669"/>
    <property type="project" value="InterPro"/>
</dbReference>
<dbReference type="KEGG" id="mcos:GM418_25770"/>
<dbReference type="EMBL" id="CP046401">
    <property type="protein sequence ID" value="QGY46944.1"/>
    <property type="molecule type" value="Genomic_DNA"/>
</dbReference>
<organism evidence="2 3">
    <name type="scientific">Maribellus comscasis</name>
    <dbReference type="NCBI Taxonomy" id="2681766"/>
    <lineage>
        <taxon>Bacteria</taxon>
        <taxon>Pseudomonadati</taxon>
        <taxon>Bacteroidota</taxon>
        <taxon>Bacteroidia</taxon>
        <taxon>Marinilabiliales</taxon>
        <taxon>Prolixibacteraceae</taxon>
        <taxon>Maribellus</taxon>
    </lineage>
</organism>
<dbReference type="RefSeq" id="WP_425482357.1">
    <property type="nucleotide sequence ID" value="NZ_CP046401.1"/>
</dbReference>
<proteinExistence type="predicted"/>
<keyword evidence="3" id="KW-1185">Reference proteome</keyword>
<dbReference type="InterPro" id="IPR036515">
    <property type="entry name" value="Transposase_17_sf"/>
</dbReference>
<dbReference type="GO" id="GO:0006313">
    <property type="term" value="P:DNA transposition"/>
    <property type="evidence" value="ECO:0007669"/>
    <property type="project" value="InterPro"/>
</dbReference>
<accession>A0A6I6K9Y4</accession>
<dbReference type="Gene3D" id="3.30.70.1290">
    <property type="entry name" value="Transposase IS200-like"/>
    <property type="match status" value="1"/>
</dbReference>
<dbReference type="SUPFAM" id="SSF143422">
    <property type="entry name" value="Transposase IS200-like"/>
    <property type="match status" value="1"/>
</dbReference>
<sequence>MVPPKVSISDLMDILKGRTAIQVINKFKDLKQKQYWGSHL</sequence>
<dbReference type="InterPro" id="IPR002686">
    <property type="entry name" value="Transposase_17"/>
</dbReference>
<dbReference type="Proteomes" id="UP000428260">
    <property type="component" value="Chromosome"/>
</dbReference>
<evidence type="ECO:0000313" key="2">
    <source>
        <dbReference type="EMBL" id="QGY46944.1"/>
    </source>
</evidence>
<dbReference type="AlphaFoldDB" id="A0A6I6K9Y4"/>